<reference evidence="9 10" key="1">
    <citation type="submission" date="2020-03" db="EMBL/GenBank/DDBJ databases">
        <title>Bacterial isolates of synthetic phycosphere.</title>
        <authorList>
            <person name="Fu H."/>
            <person name="Moran M.A."/>
        </authorList>
    </citation>
    <scope>NUCLEOTIDE SEQUENCE [LARGE SCALE GENOMIC DNA]</scope>
    <source>
        <strain evidence="9 10">HF1</strain>
    </source>
</reference>
<comment type="subcellular location">
    <subcellularLocation>
        <location evidence="1">Cell membrane</location>
        <topology evidence="1">Multi-pass membrane protein</topology>
    </subcellularLocation>
</comment>
<feature type="transmembrane region" description="Helical" evidence="7">
    <location>
        <begin position="140"/>
        <end position="165"/>
    </location>
</feature>
<dbReference type="Proteomes" id="UP000709466">
    <property type="component" value="Unassembled WGS sequence"/>
</dbReference>
<dbReference type="InterPro" id="IPR000515">
    <property type="entry name" value="MetI-like"/>
</dbReference>
<feature type="transmembrane region" description="Helical" evidence="7">
    <location>
        <begin position="301"/>
        <end position="324"/>
    </location>
</feature>
<dbReference type="SUPFAM" id="SSF161098">
    <property type="entry name" value="MetI-like"/>
    <property type="match status" value="2"/>
</dbReference>
<dbReference type="RefSeq" id="WP_167636291.1">
    <property type="nucleotide sequence ID" value="NZ_JAATOP010000002.1"/>
</dbReference>
<keyword evidence="5 7" id="KW-1133">Transmembrane helix</keyword>
<dbReference type="PROSITE" id="PS50928">
    <property type="entry name" value="ABC_TM1"/>
    <property type="match status" value="1"/>
</dbReference>
<evidence type="ECO:0000256" key="4">
    <source>
        <dbReference type="ARBA" id="ARBA00022692"/>
    </source>
</evidence>
<accession>A0ABX0VXN4</accession>
<feature type="transmembrane region" description="Helical" evidence="7">
    <location>
        <begin position="380"/>
        <end position="404"/>
    </location>
</feature>
<comment type="caution">
    <text evidence="9">The sequence shown here is derived from an EMBL/GenBank/DDBJ whole genome shotgun (WGS) entry which is preliminary data.</text>
</comment>
<dbReference type="CDD" id="cd06261">
    <property type="entry name" value="TM_PBP2"/>
    <property type="match status" value="1"/>
</dbReference>
<keyword evidence="10" id="KW-1185">Reference proteome</keyword>
<feature type="domain" description="ABC transmembrane type-1" evidence="8">
    <location>
        <begin position="345"/>
        <end position="533"/>
    </location>
</feature>
<evidence type="ECO:0000256" key="6">
    <source>
        <dbReference type="ARBA" id="ARBA00023136"/>
    </source>
</evidence>
<dbReference type="PANTHER" id="PTHR30183:SF6">
    <property type="entry name" value="INNER MEMBRANE ABC TRANSPORTER PERMEASE PROTEIN YNJC"/>
    <property type="match status" value="1"/>
</dbReference>
<feature type="transmembrane region" description="Helical" evidence="7">
    <location>
        <begin position="248"/>
        <end position="269"/>
    </location>
</feature>
<feature type="transmembrane region" description="Helical" evidence="7">
    <location>
        <begin position="202"/>
        <end position="221"/>
    </location>
</feature>
<evidence type="ECO:0000256" key="7">
    <source>
        <dbReference type="SAM" id="Phobius"/>
    </source>
</evidence>
<name>A0ABX0VXN4_9RHOB</name>
<proteinExistence type="predicted"/>
<feature type="transmembrane region" description="Helical" evidence="7">
    <location>
        <begin position="57"/>
        <end position="81"/>
    </location>
</feature>
<evidence type="ECO:0000313" key="9">
    <source>
        <dbReference type="EMBL" id="NIY71398.1"/>
    </source>
</evidence>
<keyword evidence="3" id="KW-1003">Cell membrane</keyword>
<evidence type="ECO:0000313" key="10">
    <source>
        <dbReference type="Proteomes" id="UP000709466"/>
    </source>
</evidence>
<organism evidence="9 10">
    <name type="scientific">Marivivens donghaensis</name>
    <dbReference type="NCBI Taxonomy" id="1699413"/>
    <lineage>
        <taxon>Bacteria</taxon>
        <taxon>Pseudomonadati</taxon>
        <taxon>Pseudomonadota</taxon>
        <taxon>Alphaproteobacteria</taxon>
        <taxon>Rhodobacterales</taxon>
        <taxon>Paracoccaceae</taxon>
        <taxon>Marivivens group</taxon>
        <taxon>Marivivens</taxon>
    </lineage>
</organism>
<evidence type="ECO:0000256" key="5">
    <source>
        <dbReference type="ARBA" id="ARBA00022989"/>
    </source>
</evidence>
<feature type="transmembrane region" description="Helical" evidence="7">
    <location>
        <begin position="512"/>
        <end position="538"/>
    </location>
</feature>
<dbReference type="InterPro" id="IPR035906">
    <property type="entry name" value="MetI-like_sf"/>
</dbReference>
<protein>
    <submittedName>
        <fullName evidence="9">ABC transporter permease subunit</fullName>
    </submittedName>
</protein>
<feature type="transmembrane region" description="Helical" evidence="7">
    <location>
        <begin position="410"/>
        <end position="429"/>
    </location>
</feature>
<evidence type="ECO:0000256" key="3">
    <source>
        <dbReference type="ARBA" id="ARBA00022475"/>
    </source>
</evidence>
<dbReference type="PANTHER" id="PTHR30183">
    <property type="entry name" value="MOLYBDENUM TRANSPORT SYSTEM PERMEASE PROTEIN MODB"/>
    <property type="match status" value="1"/>
</dbReference>
<feature type="transmembrane region" description="Helical" evidence="7">
    <location>
        <begin position="102"/>
        <end position="128"/>
    </location>
</feature>
<dbReference type="Gene3D" id="1.10.3720.10">
    <property type="entry name" value="MetI-like"/>
    <property type="match status" value="2"/>
</dbReference>
<feature type="transmembrane region" description="Helical" evidence="7">
    <location>
        <begin position="460"/>
        <end position="483"/>
    </location>
</feature>
<gene>
    <name evidence="9" type="ORF">HCZ30_02995</name>
</gene>
<evidence type="ECO:0000256" key="2">
    <source>
        <dbReference type="ARBA" id="ARBA00022448"/>
    </source>
</evidence>
<keyword evidence="6 7" id="KW-0472">Membrane</keyword>
<sequence>MVRLLVALLLIGPVAAGLVGVVLPAFGYFPSIGRTTFGFDAFRELFMWPGFVPSVRLSVTTGLGATVLAVIGASLISAALVGTTSWQRLRVMLGPFLALPHATAAFGLAFIIAPSGLIVRLLAVLFGWDRPPDLVIINDPLGHAMILGLAMKEIPFLLLMIIAALPQSDFDRRLQVSGALGYGRIAGWFLTVWPAIYGQIRLPVYLVLAYSISVVDVAIILGPTTPPPLAVAITRLMNDPDLAMRSKAAAGALVQLGLVMAAFSIWWAVERMCRAFRNGIINGGGRLPSAEVTKPFGKATAYAITAMLIMGIVIAALWSVAGFWGFPDLLPNSFTLRSWARRDALIDAGMETVLIAGAAVVAALLIALSLTYTDRKLPTWLLYAPLIVPQVTFLPGLQTLMLFAGLEAGFFPVLIVHLIFVLPYVLLTFQGASDAWDRRFAVIGAALGRSRVSIFVRLQLPMLIGPLLGALAIGFAVSVGQYLPTLLIGGGRVETLTTEAVALASGGDRRLIGVYAVAQTIAALLPFVIAALLPAIVWRNRKGMTHG</sequence>
<feature type="transmembrane region" description="Helical" evidence="7">
    <location>
        <begin position="344"/>
        <end position="368"/>
    </location>
</feature>
<keyword evidence="4 7" id="KW-0812">Transmembrane</keyword>
<evidence type="ECO:0000256" key="1">
    <source>
        <dbReference type="ARBA" id="ARBA00004651"/>
    </source>
</evidence>
<keyword evidence="2" id="KW-0813">Transport</keyword>
<dbReference type="EMBL" id="JAATOP010000002">
    <property type="protein sequence ID" value="NIY71398.1"/>
    <property type="molecule type" value="Genomic_DNA"/>
</dbReference>
<evidence type="ECO:0000259" key="8">
    <source>
        <dbReference type="PROSITE" id="PS50928"/>
    </source>
</evidence>